<dbReference type="AlphaFoldDB" id="A0A2R5FB90"/>
<sequence length="254" mass="28647">MWRKIRIGVLVIILLTVAQEAWLQSRVLKWRNNLNVALYPINADGSPASDQCIRNLRQEEWASLEAYFAEQAETYRLSIKSPLRFLQGTSLNELPPTPPKQSSALEAVLWSLKFRWWAWRHSPPVQLPTDIRLYLMYHDPQKTPVLAHSTALSKGRVGLVNVFAGEGYGKTNQVLIAHELLHTLGARDKYDLATNQPSYPTGFAAPDKIPRYPQDTAELMAGRVPISATSAEIPVDLQQTLIGPVSAMEIHWMK</sequence>
<protein>
    <submittedName>
        <fullName evidence="1">Uncharacterized protein</fullName>
    </submittedName>
</protein>
<dbReference type="EMBL" id="BDOQ01000018">
    <property type="protein sequence ID" value="GBG15295.1"/>
    <property type="molecule type" value="Genomic_DNA"/>
</dbReference>
<dbReference type="RefSeq" id="WP_109016601.1">
    <property type="nucleotide sequence ID" value="NZ_BDOQ01000018.1"/>
</dbReference>
<comment type="caution">
    <text evidence="1">The sequence shown here is derived from an EMBL/GenBank/DDBJ whole genome shotgun (WGS) entry which is preliminary data.</text>
</comment>
<organism evidence="1 2">
    <name type="scientific">Novimethylophilus kurashikiensis</name>
    <dbReference type="NCBI Taxonomy" id="1825523"/>
    <lineage>
        <taxon>Bacteria</taxon>
        <taxon>Pseudomonadati</taxon>
        <taxon>Pseudomonadota</taxon>
        <taxon>Betaproteobacteria</taxon>
        <taxon>Nitrosomonadales</taxon>
        <taxon>Methylophilaceae</taxon>
        <taxon>Novimethylophilus</taxon>
    </lineage>
</organism>
<reference evidence="1 2" key="1">
    <citation type="journal article" date="2018" name="Environ. Microbiol.">
        <title>Isolation and genomic characterization of Novimethylophilus kurashikiensis gen. nov. sp. nov., a new lanthanide-dependent methylotrophic species of Methylophilaceae.</title>
        <authorList>
            <person name="Lv H."/>
            <person name="Sahin N."/>
            <person name="Tani A."/>
        </authorList>
    </citation>
    <scope>NUCLEOTIDE SEQUENCE [LARGE SCALE GENOMIC DNA]</scope>
    <source>
        <strain evidence="1 2">La2-4</strain>
    </source>
</reference>
<accession>A0A2R5FB90</accession>
<name>A0A2R5FB90_9PROT</name>
<evidence type="ECO:0000313" key="1">
    <source>
        <dbReference type="EMBL" id="GBG15295.1"/>
    </source>
</evidence>
<proteinExistence type="predicted"/>
<keyword evidence="2" id="KW-1185">Reference proteome</keyword>
<dbReference type="OrthoDB" id="5523793at2"/>
<gene>
    <name evidence="1" type="ORF">NMK_2898</name>
</gene>
<evidence type="ECO:0000313" key="2">
    <source>
        <dbReference type="Proteomes" id="UP000245081"/>
    </source>
</evidence>
<dbReference type="Proteomes" id="UP000245081">
    <property type="component" value="Unassembled WGS sequence"/>
</dbReference>